<keyword evidence="1 6" id="KW-0597">Phosphoprotein</keyword>
<dbReference type="RefSeq" id="WP_189021853.1">
    <property type="nucleotide sequence ID" value="NZ_BMKR01000001.1"/>
</dbReference>
<reference evidence="10" key="1">
    <citation type="journal article" date="2014" name="Int. J. Syst. Evol. Microbiol.">
        <title>Complete genome sequence of Corynebacterium casei LMG S-19264T (=DSM 44701T), isolated from a smear-ripened cheese.</title>
        <authorList>
            <consortium name="US DOE Joint Genome Institute (JGI-PGF)"/>
            <person name="Walter F."/>
            <person name="Albersmeier A."/>
            <person name="Kalinowski J."/>
            <person name="Ruckert C."/>
        </authorList>
    </citation>
    <scope>NUCLEOTIDE SEQUENCE</scope>
    <source>
        <strain evidence="10">CGMCC 1.16134</strain>
    </source>
</reference>
<dbReference type="PANTHER" id="PTHR48111:SF73">
    <property type="entry name" value="ALKALINE PHOSPHATASE SYNTHESIS TRANSCRIPTIONAL REGULATORY PROTEIN PHOP"/>
    <property type="match status" value="1"/>
</dbReference>
<dbReference type="GO" id="GO:0006355">
    <property type="term" value="P:regulation of DNA-templated transcription"/>
    <property type="evidence" value="ECO:0007669"/>
    <property type="project" value="InterPro"/>
</dbReference>
<name>A0A917BY92_9BACL</name>
<evidence type="ECO:0000313" key="10">
    <source>
        <dbReference type="EMBL" id="GGF61367.1"/>
    </source>
</evidence>
<dbReference type="CDD" id="cd00383">
    <property type="entry name" value="trans_reg_C"/>
    <property type="match status" value="1"/>
</dbReference>
<dbReference type="SMART" id="SM00448">
    <property type="entry name" value="REC"/>
    <property type="match status" value="1"/>
</dbReference>
<dbReference type="Gene3D" id="6.10.250.690">
    <property type="match status" value="1"/>
</dbReference>
<keyword evidence="11" id="KW-1185">Reference proteome</keyword>
<feature type="DNA-binding region" description="OmpR/PhoB-type" evidence="7">
    <location>
        <begin position="123"/>
        <end position="223"/>
    </location>
</feature>
<dbReference type="Gene3D" id="3.40.50.2300">
    <property type="match status" value="1"/>
</dbReference>
<sequence>MNIMIVEDDRSLNKGIALTLAQNDVVIHQAYDISSAEHIIAVHPVDLIILDINLPDGSGLDYCEQLRRTSRVPVIFLTANDMESDIVTGFGLGGDDYITKPFSLMVLRARVMAVLRRTDSQSAGTITLGPLELDFEKMEYSKHKQPLQLSKTEQKLLRLLVTNTGNILTREQLIDKIWSKDAEFVDENALTVAIKRLRAKLEDDPAAPKYIKTVYGLGYMWTEGQKL</sequence>
<dbReference type="Proteomes" id="UP000637643">
    <property type="component" value="Unassembled WGS sequence"/>
</dbReference>
<dbReference type="PROSITE" id="PS50110">
    <property type="entry name" value="RESPONSE_REGULATORY"/>
    <property type="match status" value="1"/>
</dbReference>
<dbReference type="SMART" id="SM00862">
    <property type="entry name" value="Trans_reg_C"/>
    <property type="match status" value="1"/>
</dbReference>
<feature type="modified residue" description="4-aspartylphosphate" evidence="6">
    <location>
        <position position="51"/>
    </location>
</feature>
<evidence type="ECO:0000259" key="9">
    <source>
        <dbReference type="PROSITE" id="PS51755"/>
    </source>
</evidence>
<dbReference type="GO" id="GO:0000156">
    <property type="term" value="F:phosphorelay response regulator activity"/>
    <property type="evidence" value="ECO:0007669"/>
    <property type="project" value="TreeGrafter"/>
</dbReference>
<dbReference type="Pfam" id="PF00486">
    <property type="entry name" value="Trans_reg_C"/>
    <property type="match status" value="1"/>
</dbReference>
<protein>
    <submittedName>
        <fullName evidence="10">DNA-binding response regulator</fullName>
    </submittedName>
</protein>
<dbReference type="GO" id="GO:0000976">
    <property type="term" value="F:transcription cis-regulatory region binding"/>
    <property type="evidence" value="ECO:0007669"/>
    <property type="project" value="TreeGrafter"/>
</dbReference>
<evidence type="ECO:0000256" key="5">
    <source>
        <dbReference type="ARBA" id="ARBA00023163"/>
    </source>
</evidence>
<dbReference type="PANTHER" id="PTHR48111">
    <property type="entry name" value="REGULATOR OF RPOS"/>
    <property type="match status" value="1"/>
</dbReference>
<evidence type="ECO:0000256" key="1">
    <source>
        <dbReference type="ARBA" id="ARBA00022553"/>
    </source>
</evidence>
<evidence type="ECO:0000256" key="3">
    <source>
        <dbReference type="ARBA" id="ARBA00023015"/>
    </source>
</evidence>
<feature type="domain" description="Response regulatory" evidence="8">
    <location>
        <begin position="2"/>
        <end position="115"/>
    </location>
</feature>
<evidence type="ECO:0000256" key="7">
    <source>
        <dbReference type="PROSITE-ProRule" id="PRU01091"/>
    </source>
</evidence>
<dbReference type="InterPro" id="IPR001867">
    <property type="entry name" value="OmpR/PhoB-type_DNA-bd"/>
</dbReference>
<evidence type="ECO:0000259" key="8">
    <source>
        <dbReference type="PROSITE" id="PS50110"/>
    </source>
</evidence>
<dbReference type="CDD" id="cd17574">
    <property type="entry name" value="REC_OmpR"/>
    <property type="match status" value="1"/>
</dbReference>
<keyword evidence="2" id="KW-0902">Two-component regulatory system</keyword>
<evidence type="ECO:0000313" key="11">
    <source>
        <dbReference type="Proteomes" id="UP000637643"/>
    </source>
</evidence>
<keyword evidence="4 7" id="KW-0238">DNA-binding</keyword>
<dbReference type="InterPro" id="IPR039420">
    <property type="entry name" value="WalR-like"/>
</dbReference>
<dbReference type="GO" id="GO:0032993">
    <property type="term" value="C:protein-DNA complex"/>
    <property type="evidence" value="ECO:0007669"/>
    <property type="project" value="TreeGrafter"/>
</dbReference>
<dbReference type="Pfam" id="PF00072">
    <property type="entry name" value="Response_reg"/>
    <property type="match status" value="1"/>
</dbReference>
<dbReference type="Gene3D" id="1.10.10.10">
    <property type="entry name" value="Winged helix-like DNA-binding domain superfamily/Winged helix DNA-binding domain"/>
    <property type="match status" value="1"/>
</dbReference>
<dbReference type="AlphaFoldDB" id="A0A917BY92"/>
<dbReference type="PROSITE" id="PS51755">
    <property type="entry name" value="OMPR_PHOB"/>
    <property type="match status" value="1"/>
</dbReference>
<accession>A0A917BY92</accession>
<evidence type="ECO:0000256" key="6">
    <source>
        <dbReference type="PROSITE-ProRule" id="PRU00169"/>
    </source>
</evidence>
<keyword evidence="5" id="KW-0804">Transcription</keyword>
<dbReference type="InterPro" id="IPR011006">
    <property type="entry name" value="CheY-like_superfamily"/>
</dbReference>
<dbReference type="InterPro" id="IPR036388">
    <property type="entry name" value="WH-like_DNA-bd_sf"/>
</dbReference>
<dbReference type="InterPro" id="IPR001789">
    <property type="entry name" value="Sig_transdc_resp-reg_receiver"/>
</dbReference>
<dbReference type="GO" id="GO:0005829">
    <property type="term" value="C:cytosol"/>
    <property type="evidence" value="ECO:0007669"/>
    <property type="project" value="TreeGrafter"/>
</dbReference>
<gene>
    <name evidence="10" type="ORF">GCM10010912_03250</name>
</gene>
<evidence type="ECO:0000256" key="2">
    <source>
        <dbReference type="ARBA" id="ARBA00023012"/>
    </source>
</evidence>
<comment type="caution">
    <text evidence="10">The sequence shown here is derived from an EMBL/GenBank/DDBJ whole genome shotgun (WGS) entry which is preliminary data.</text>
</comment>
<dbReference type="EMBL" id="BMKR01000001">
    <property type="protein sequence ID" value="GGF61367.1"/>
    <property type="molecule type" value="Genomic_DNA"/>
</dbReference>
<dbReference type="SUPFAM" id="SSF52172">
    <property type="entry name" value="CheY-like"/>
    <property type="match status" value="1"/>
</dbReference>
<feature type="domain" description="OmpR/PhoB-type" evidence="9">
    <location>
        <begin position="123"/>
        <end position="223"/>
    </location>
</feature>
<keyword evidence="3" id="KW-0805">Transcription regulation</keyword>
<proteinExistence type="predicted"/>
<organism evidence="10 11">
    <name type="scientific">Paenibacillus albidus</name>
    <dbReference type="NCBI Taxonomy" id="2041023"/>
    <lineage>
        <taxon>Bacteria</taxon>
        <taxon>Bacillati</taxon>
        <taxon>Bacillota</taxon>
        <taxon>Bacilli</taxon>
        <taxon>Bacillales</taxon>
        <taxon>Paenibacillaceae</taxon>
        <taxon>Paenibacillus</taxon>
    </lineage>
</organism>
<evidence type="ECO:0000256" key="4">
    <source>
        <dbReference type="ARBA" id="ARBA00023125"/>
    </source>
</evidence>
<reference evidence="10" key="2">
    <citation type="submission" date="2020-09" db="EMBL/GenBank/DDBJ databases">
        <authorList>
            <person name="Sun Q."/>
            <person name="Zhou Y."/>
        </authorList>
    </citation>
    <scope>NUCLEOTIDE SEQUENCE</scope>
    <source>
        <strain evidence="10">CGMCC 1.16134</strain>
    </source>
</reference>